<evidence type="ECO:0000313" key="2">
    <source>
        <dbReference type="Proteomes" id="UP000326924"/>
    </source>
</evidence>
<keyword evidence="2" id="KW-1185">Reference proteome</keyword>
<gene>
    <name evidence="1" type="ORF">FN846DRAFT_982902</name>
</gene>
<comment type="caution">
    <text evidence="1">The sequence shown here is derived from an EMBL/GenBank/DDBJ whole genome shotgun (WGS) entry which is preliminary data.</text>
</comment>
<name>A0A5J5EC48_9PEZI</name>
<accession>A0A5J5EC48</accession>
<reference evidence="1 2" key="1">
    <citation type="submission" date="2019-09" db="EMBL/GenBank/DDBJ databases">
        <title>Draft genome of the ectomycorrhizal ascomycete Sphaerosporella brunnea.</title>
        <authorList>
            <consortium name="DOE Joint Genome Institute"/>
            <person name="Benucci G.M."/>
            <person name="Marozzi G."/>
            <person name="Antonielli L."/>
            <person name="Sanchez S."/>
            <person name="Marco P."/>
            <person name="Wang X."/>
            <person name="Falini L.B."/>
            <person name="Barry K."/>
            <person name="Haridas S."/>
            <person name="Lipzen A."/>
            <person name="Labutti K."/>
            <person name="Grigoriev I.V."/>
            <person name="Murat C."/>
            <person name="Martin F."/>
            <person name="Albertini E."/>
            <person name="Donnini D."/>
            <person name="Bonito G."/>
        </authorList>
    </citation>
    <scope>NUCLEOTIDE SEQUENCE [LARGE SCALE GENOMIC DNA]</scope>
    <source>
        <strain evidence="1 2">Sb_GMNB300</strain>
    </source>
</reference>
<dbReference type="InParanoid" id="A0A5J5EC48"/>
<protein>
    <submittedName>
        <fullName evidence="1">Uncharacterized protein</fullName>
    </submittedName>
</protein>
<dbReference type="AlphaFoldDB" id="A0A5J5EC48"/>
<organism evidence="1 2">
    <name type="scientific">Sphaerosporella brunnea</name>
    <dbReference type="NCBI Taxonomy" id="1250544"/>
    <lineage>
        <taxon>Eukaryota</taxon>
        <taxon>Fungi</taxon>
        <taxon>Dikarya</taxon>
        <taxon>Ascomycota</taxon>
        <taxon>Pezizomycotina</taxon>
        <taxon>Pezizomycetes</taxon>
        <taxon>Pezizales</taxon>
        <taxon>Pyronemataceae</taxon>
        <taxon>Sphaerosporella</taxon>
    </lineage>
</organism>
<sequence>MPLPALHLSPTRQHQPTPFSTLSRLLLLCFGTNSTYIAAPTPPTWLLCLTSAALLRHLLRWHIRQYCSVAAYVDGVLTYI</sequence>
<evidence type="ECO:0000313" key="1">
    <source>
        <dbReference type="EMBL" id="KAA8892589.1"/>
    </source>
</evidence>
<dbReference type="EMBL" id="VXIS01000696">
    <property type="protein sequence ID" value="KAA8892589.1"/>
    <property type="molecule type" value="Genomic_DNA"/>
</dbReference>
<proteinExistence type="predicted"/>
<dbReference type="Proteomes" id="UP000326924">
    <property type="component" value="Unassembled WGS sequence"/>
</dbReference>